<protein>
    <recommendedName>
        <fullName evidence="4">N-acetyltransferase domain-containing protein</fullName>
    </recommendedName>
</protein>
<dbReference type="InterPro" id="IPR000182">
    <property type="entry name" value="GNAT_dom"/>
</dbReference>
<keyword evidence="2" id="KW-0808">Transferase</keyword>
<dbReference type="SUPFAM" id="SSF55729">
    <property type="entry name" value="Acyl-CoA N-acyltransferases (Nat)"/>
    <property type="match status" value="1"/>
</dbReference>
<dbReference type="Gene3D" id="3.40.630.30">
    <property type="match status" value="1"/>
</dbReference>
<keyword evidence="6" id="KW-1185">Reference proteome</keyword>
<gene>
    <name evidence="5" type="ORF">FHL15_009183</name>
</gene>
<organism evidence="5 6">
    <name type="scientific">Xylaria flabelliformis</name>
    <dbReference type="NCBI Taxonomy" id="2512241"/>
    <lineage>
        <taxon>Eukaryota</taxon>
        <taxon>Fungi</taxon>
        <taxon>Dikarya</taxon>
        <taxon>Ascomycota</taxon>
        <taxon>Pezizomycotina</taxon>
        <taxon>Sordariomycetes</taxon>
        <taxon>Xylariomycetidae</taxon>
        <taxon>Xylariales</taxon>
        <taxon>Xylariaceae</taxon>
        <taxon>Xylaria</taxon>
    </lineage>
</organism>
<dbReference type="STRING" id="2512241.A0A553HPN8"/>
<dbReference type="CDD" id="cd04301">
    <property type="entry name" value="NAT_SF"/>
    <property type="match status" value="1"/>
</dbReference>
<sequence>MASEPTIRYAQLPDVPTILSFLKTTSVEQHPGARIEATEAALAKTLHLGQAPSDGEAPRFAWALLIVSPDGEVAGMAIYFYNYTTWTAAPGICLEELFVLPQYRSKGYAQLLIEALAKEAAKIGCAKIEWICFKDNERALRFYQKIGAKVMEQWVVLRLDKAGIENLQG</sequence>
<evidence type="ECO:0000259" key="4">
    <source>
        <dbReference type="PROSITE" id="PS51186"/>
    </source>
</evidence>
<dbReference type="EMBL" id="VFLP01000061">
    <property type="protein sequence ID" value="TRX89911.1"/>
    <property type="molecule type" value="Genomic_DNA"/>
</dbReference>
<dbReference type="OrthoDB" id="7305308at2759"/>
<dbReference type="AlphaFoldDB" id="A0A553HPN8"/>
<dbReference type="InterPro" id="IPR016181">
    <property type="entry name" value="Acyl_CoA_acyltransferase"/>
</dbReference>
<name>A0A553HPN8_9PEZI</name>
<evidence type="ECO:0000256" key="3">
    <source>
        <dbReference type="ARBA" id="ARBA00023315"/>
    </source>
</evidence>
<accession>A0A553HPN8</accession>
<proteinExistence type="inferred from homology"/>
<comment type="caution">
    <text evidence="5">The sequence shown here is derived from an EMBL/GenBank/DDBJ whole genome shotgun (WGS) entry which is preliminary data.</text>
</comment>
<dbReference type="PANTHER" id="PTHR10545:SF29">
    <property type="entry name" value="GH14572P-RELATED"/>
    <property type="match status" value="1"/>
</dbReference>
<reference evidence="6" key="1">
    <citation type="submission" date="2019-06" db="EMBL/GenBank/DDBJ databases">
        <title>Draft genome sequence of the griseofulvin-producing fungus Xylaria cubensis strain G536.</title>
        <authorList>
            <person name="Mead M.E."/>
            <person name="Raja H.A."/>
            <person name="Steenwyk J.L."/>
            <person name="Knowles S.L."/>
            <person name="Oberlies N.H."/>
            <person name="Rokas A."/>
        </authorList>
    </citation>
    <scope>NUCLEOTIDE SEQUENCE [LARGE SCALE GENOMIC DNA]</scope>
    <source>
        <strain evidence="6">G536</strain>
    </source>
</reference>
<dbReference type="InterPro" id="IPR051016">
    <property type="entry name" value="Diverse_Substrate_AcTransf"/>
</dbReference>
<dbReference type="GO" id="GO:0008080">
    <property type="term" value="F:N-acetyltransferase activity"/>
    <property type="evidence" value="ECO:0007669"/>
    <property type="project" value="UniProtKB-ARBA"/>
</dbReference>
<evidence type="ECO:0000313" key="6">
    <source>
        <dbReference type="Proteomes" id="UP000319160"/>
    </source>
</evidence>
<evidence type="ECO:0000256" key="1">
    <source>
        <dbReference type="ARBA" id="ARBA00008694"/>
    </source>
</evidence>
<dbReference type="Pfam" id="PF00583">
    <property type="entry name" value="Acetyltransf_1"/>
    <property type="match status" value="1"/>
</dbReference>
<dbReference type="PANTHER" id="PTHR10545">
    <property type="entry name" value="DIAMINE N-ACETYLTRANSFERASE"/>
    <property type="match status" value="1"/>
</dbReference>
<evidence type="ECO:0000313" key="5">
    <source>
        <dbReference type="EMBL" id="TRX89911.1"/>
    </source>
</evidence>
<dbReference type="Proteomes" id="UP000319160">
    <property type="component" value="Unassembled WGS sequence"/>
</dbReference>
<keyword evidence="3" id="KW-0012">Acyltransferase</keyword>
<dbReference type="FunFam" id="3.40.630.30:FF:000064">
    <property type="entry name" value="GNAT family acetyltransferase"/>
    <property type="match status" value="1"/>
</dbReference>
<dbReference type="PROSITE" id="PS51186">
    <property type="entry name" value="GNAT"/>
    <property type="match status" value="1"/>
</dbReference>
<comment type="similarity">
    <text evidence="1">Belongs to the acetyltransferase family.</text>
</comment>
<feature type="domain" description="N-acetyltransferase" evidence="4">
    <location>
        <begin position="5"/>
        <end position="169"/>
    </location>
</feature>
<evidence type="ECO:0000256" key="2">
    <source>
        <dbReference type="ARBA" id="ARBA00022679"/>
    </source>
</evidence>